<keyword evidence="6" id="KW-0233">DNA recombination</keyword>
<keyword evidence="14" id="KW-1185">Reference proteome</keyword>
<keyword evidence="8" id="KW-1160">Virus entry into host cell</keyword>
<dbReference type="CDD" id="cd00801">
    <property type="entry name" value="INT_P4_C"/>
    <property type="match status" value="1"/>
</dbReference>
<comment type="similarity">
    <text evidence="1">Belongs to the 'phage' integrase family.</text>
</comment>
<evidence type="ECO:0000256" key="10">
    <source>
        <dbReference type="PROSITE-ProRule" id="PRU01248"/>
    </source>
</evidence>
<dbReference type="InterPro" id="IPR044068">
    <property type="entry name" value="CB"/>
</dbReference>
<dbReference type="Pfam" id="PF00589">
    <property type="entry name" value="Phage_integrase"/>
    <property type="match status" value="1"/>
</dbReference>
<name>K7PLT1_9CAUD</name>
<dbReference type="InterPro" id="IPR002104">
    <property type="entry name" value="Integrase_catalytic"/>
</dbReference>
<evidence type="ECO:0000259" key="12">
    <source>
        <dbReference type="PROSITE" id="PS51900"/>
    </source>
</evidence>
<evidence type="ECO:0000256" key="3">
    <source>
        <dbReference type="ARBA" id="ARBA00022679"/>
    </source>
</evidence>
<feature type="domain" description="Core-binding (CB)" evidence="12">
    <location>
        <begin position="116"/>
        <end position="194"/>
    </location>
</feature>
<evidence type="ECO:0000259" key="11">
    <source>
        <dbReference type="PROSITE" id="PS51898"/>
    </source>
</evidence>
<dbReference type="PANTHER" id="PTHR30629">
    <property type="entry name" value="PROPHAGE INTEGRASE"/>
    <property type="match status" value="1"/>
</dbReference>
<keyword evidence="4" id="KW-0229">DNA integration</keyword>
<dbReference type="GO" id="GO:0016740">
    <property type="term" value="F:transferase activity"/>
    <property type="evidence" value="ECO:0007669"/>
    <property type="project" value="UniProtKB-KW"/>
</dbReference>
<dbReference type="GO" id="GO:0044826">
    <property type="term" value="P:viral genome integration into host DNA"/>
    <property type="evidence" value="ECO:0007669"/>
    <property type="project" value="UniProtKB-KW"/>
</dbReference>
<comment type="function">
    <text evidence="9">Integrase is necessary for integration of the phage into the host genome by site-specific recombination. In conjunction with excisionase, integrase is also necessary for excision of the prophage from the host genome.</text>
</comment>
<dbReference type="InterPro" id="IPR013762">
    <property type="entry name" value="Integrase-like_cat_sf"/>
</dbReference>
<dbReference type="InterPro" id="IPR011010">
    <property type="entry name" value="DNA_brk_join_enz"/>
</dbReference>
<dbReference type="GO" id="GO:0006310">
    <property type="term" value="P:DNA recombination"/>
    <property type="evidence" value="ECO:0007669"/>
    <property type="project" value="UniProtKB-KW"/>
</dbReference>
<dbReference type="RefSeq" id="YP_007111664.1">
    <property type="nucleotide sequence ID" value="NC_019709.1"/>
</dbReference>
<evidence type="ECO:0000256" key="5">
    <source>
        <dbReference type="ARBA" id="ARBA00023125"/>
    </source>
</evidence>
<dbReference type="PANTHER" id="PTHR30629:SF2">
    <property type="entry name" value="PROPHAGE INTEGRASE INTS-RELATED"/>
    <property type="match status" value="1"/>
</dbReference>
<dbReference type="Gene3D" id="3.30.160.390">
    <property type="entry name" value="Integrase, DNA-binding domain"/>
    <property type="match status" value="1"/>
</dbReference>
<evidence type="ECO:0000256" key="2">
    <source>
        <dbReference type="ARBA" id="ARBA00016082"/>
    </source>
</evidence>
<reference evidence="14" key="1">
    <citation type="submission" date="2011-11" db="EMBL/GenBank/DDBJ databases">
        <title>The genomes of several lambdoid coliphages.</title>
        <authorList>
            <person name="Refardt D."/>
            <person name="Gencoglu M."/>
            <person name="Kunzli-Gontarczyk M."/>
            <person name="Bruggmann R."/>
            <person name="Kropinski A.M."/>
        </authorList>
    </citation>
    <scope>NUCLEOTIDE SEQUENCE [LARGE SCALE GENOMIC DNA]</scope>
</reference>
<evidence type="ECO:0000256" key="7">
    <source>
        <dbReference type="ARBA" id="ARBA00023195"/>
    </source>
</evidence>
<dbReference type="Gene3D" id="1.10.150.130">
    <property type="match status" value="1"/>
</dbReference>
<evidence type="ECO:0000256" key="6">
    <source>
        <dbReference type="ARBA" id="ARBA00023172"/>
    </source>
</evidence>
<dbReference type="Proteomes" id="UP000010399">
    <property type="component" value="Segment"/>
</dbReference>
<keyword evidence="5 10" id="KW-0238">DNA-binding</keyword>
<protein>
    <recommendedName>
        <fullName evidence="2">Integrase</fullName>
    </recommendedName>
</protein>
<organism evidence="13 14">
    <name type="scientific">Escherichia phage mEpX1</name>
    <dbReference type="NCBI Taxonomy" id="1147153"/>
    <lineage>
        <taxon>Viruses</taxon>
        <taxon>Duplodnaviria</taxon>
        <taxon>Heunggongvirae</taxon>
        <taxon>Uroviricota</taxon>
        <taxon>Caudoviricetes</taxon>
        <taxon>Hendrixvirinae</taxon>
        <taxon>Cuauhtlivirus</taxon>
        <taxon>Cuauhtlivirus mEpX1</taxon>
    </lineage>
</organism>
<dbReference type="GO" id="GO:0003677">
    <property type="term" value="F:DNA binding"/>
    <property type="evidence" value="ECO:0007669"/>
    <property type="project" value="UniProtKB-UniRule"/>
</dbReference>
<sequence length="416" mass="48436">MGNFVYTFVYPKTKMCTHSMITDTKLRKALGKKRDNIEIISDSHGLNARISQAGKISFFYRYRWAGKAVKLNVGDYPAMSITQARERRQQFRNWLTEGLDPREQVKLDKQTRQEAMSVAEAFNYWIERHCIANGLVKVDYYRQVFEKHIAEPMKNVKVDNTAKMHWINVFDSIESRVMAHYMLSLCKRAFRFCVNRSVIASNPLEGLLPSDVGQKPKKRTRRMDDDDLRKIYQWLKSHMSIESVFLVKFIMLTGCRTAEIRLSERSWFRLDDNEWVVPAGSYKTRIHIRRGLSDAAVNLVRNHLKKINTNHLVTSQRKIDGGIKDSPVHSPVASNYARSIWNGTGMAEWSLHDMRRTIATNLSELGCPPHVIEKLLGHQMVGVMAHYNLHDYIDDQKHWLRVWQSHLEEIIGEPFS</sequence>
<evidence type="ECO:0000313" key="13">
    <source>
        <dbReference type="EMBL" id="AFM75998.1"/>
    </source>
</evidence>
<feature type="domain" description="Tyr recombinase" evidence="11">
    <location>
        <begin position="218"/>
        <end position="404"/>
    </location>
</feature>
<evidence type="ECO:0000256" key="9">
    <source>
        <dbReference type="ARBA" id="ARBA00049605"/>
    </source>
</evidence>
<dbReference type="GeneID" id="14181486"/>
<dbReference type="GO" id="GO:0046718">
    <property type="term" value="P:symbiont entry into host cell"/>
    <property type="evidence" value="ECO:0007669"/>
    <property type="project" value="UniProtKB-KW"/>
</dbReference>
<dbReference type="InterPro" id="IPR010998">
    <property type="entry name" value="Integrase_recombinase_N"/>
</dbReference>
<dbReference type="Pfam" id="PF13356">
    <property type="entry name" value="Arm-DNA-bind_3"/>
    <property type="match status" value="1"/>
</dbReference>
<dbReference type="KEGG" id="vg:14181486"/>
<dbReference type="OrthoDB" id="2260at10239"/>
<dbReference type="GO" id="GO:0075713">
    <property type="term" value="P:establishment of integrated proviral latency"/>
    <property type="evidence" value="ECO:0007669"/>
    <property type="project" value="UniProtKB-KW"/>
</dbReference>
<dbReference type="PROSITE" id="PS51900">
    <property type="entry name" value="CB"/>
    <property type="match status" value="1"/>
</dbReference>
<dbReference type="InterPro" id="IPR050808">
    <property type="entry name" value="Phage_Integrase"/>
</dbReference>
<keyword evidence="7" id="KW-1179">Viral genome integration</keyword>
<proteinExistence type="inferred from homology"/>
<dbReference type="PROSITE" id="PS51898">
    <property type="entry name" value="TYR_RECOMBINASE"/>
    <property type="match status" value="1"/>
</dbReference>
<evidence type="ECO:0000256" key="8">
    <source>
        <dbReference type="ARBA" id="ARBA00023296"/>
    </source>
</evidence>
<dbReference type="EMBL" id="JQ182727">
    <property type="protein sequence ID" value="AFM75998.1"/>
    <property type="molecule type" value="Genomic_DNA"/>
</dbReference>
<evidence type="ECO:0000256" key="1">
    <source>
        <dbReference type="ARBA" id="ARBA00008857"/>
    </source>
</evidence>
<dbReference type="Gene3D" id="1.10.443.10">
    <property type="entry name" value="Intergrase catalytic core"/>
    <property type="match status" value="1"/>
</dbReference>
<keyword evidence="3" id="KW-0808">Transferase</keyword>
<evidence type="ECO:0000313" key="14">
    <source>
        <dbReference type="Proteomes" id="UP000010399"/>
    </source>
</evidence>
<dbReference type="InterPro" id="IPR025166">
    <property type="entry name" value="Integrase_DNA_bind_dom"/>
</dbReference>
<accession>K7PLT1</accession>
<dbReference type="GO" id="GO:0015074">
    <property type="term" value="P:DNA integration"/>
    <property type="evidence" value="ECO:0007669"/>
    <property type="project" value="UniProtKB-KW"/>
</dbReference>
<gene>
    <name evidence="13" type="ORF">mEpX1_027</name>
</gene>
<evidence type="ECO:0000256" key="4">
    <source>
        <dbReference type="ARBA" id="ARBA00022908"/>
    </source>
</evidence>
<dbReference type="SUPFAM" id="SSF56349">
    <property type="entry name" value="DNA breaking-rejoining enzymes"/>
    <property type="match status" value="1"/>
</dbReference>
<dbReference type="InterPro" id="IPR038488">
    <property type="entry name" value="Integrase_DNA-bd_sf"/>
</dbReference>